<protein>
    <recommendedName>
        <fullName evidence="7">Pentacotripeptide-repeat region of PRORP domain-containing protein</fullName>
    </recommendedName>
</protein>
<dbReference type="OrthoDB" id="185373at2759"/>
<dbReference type="VEuPathDB" id="FungiDB:ASPWEDRAFT_46362"/>
<dbReference type="GeneID" id="63752593"/>
<evidence type="ECO:0000256" key="1">
    <source>
        <dbReference type="ARBA" id="ARBA00006192"/>
    </source>
</evidence>
<sequence length="794" mass="90376">MQSHLTRRVFWAILNNEPLHSSRCHNRLLHTTAPAHRARILGVSNSQHVQRRGFFAFNVSQPSGEKSSTLPSETGLKPMRDLMKAMAHKNRGPPNDVLARAFREFFVARAEAPGFITGFQARMLILTWKHLKAQQDELEPEEWQAVYSTENLENVLFVLSEATCLPESRDAILKIARFAFLELRADHGFGTNTISRPAIISYINLQALNGNPEEARHIVHKFWSRLRKTKPSPFLAVMKGFAMNGDKRQLKRVTEDLEKHGRKFDCRSHEELTIMLIDHDLLDAAKTIYEFPISDSQEPSLAAKMAVARYAIFKSELSWVKPIVESLSQHPSPDIMNIILLWEAANGKDATGISEKVKSWMAENRTTESPLTISCVNDLIGFANSIKDPRLAAEFSALVPQWGLEANNQTLILQLGSLVQAGDVDGTLEFLQGLPELDLMATDNIPLMNQLVAMLCMSKQDDALFDQVSLLLDPFFESNVRLEASTIAALTHMLLYRHDWEAVSELLRPRLGSYDTEERTKIRDALTGFILDPNQTDTDVWEVYGLLRIAFPETGVSMRTDIMNSFFDRGKNDLACLVFGHMRQAEDFQQRPKPDTYARCFQGISRTGDAKNLELIHNMLKLDAEVNLNTRVLNGLMLAYAACEMAEMSMEVFRDILQTEEGPSHKTIAIFFKVCEKHHNGAQEAMKMMKKVKILEIDVDRRLYMSYVEALAAQCEFNMAAEAIDNMQAETGYTPTRNTIGLFYNTIPYQYWKDEVEKWAKVKYAEQWTQLEELERSEHEEGQKFNGIVNEVFV</sequence>
<dbReference type="Gene3D" id="1.25.40.10">
    <property type="entry name" value="Tetratricopeptide repeat domain"/>
    <property type="match status" value="1"/>
</dbReference>
<organism evidence="5 6">
    <name type="scientific">Aspergillus wentii DTO 134E9</name>
    <dbReference type="NCBI Taxonomy" id="1073089"/>
    <lineage>
        <taxon>Eukaryota</taxon>
        <taxon>Fungi</taxon>
        <taxon>Dikarya</taxon>
        <taxon>Ascomycota</taxon>
        <taxon>Pezizomycotina</taxon>
        <taxon>Eurotiomycetes</taxon>
        <taxon>Eurotiomycetidae</taxon>
        <taxon>Eurotiales</taxon>
        <taxon>Aspergillaceae</taxon>
        <taxon>Aspergillus</taxon>
        <taxon>Aspergillus subgen. Cremei</taxon>
    </lineage>
</organism>
<comment type="subunit">
    <text evidence="4">Binds to mitochondrial small subunit 15S rRNA.</text>
</comment>
<keyword evidence="6" id="KW-1185">Reference proteome</keyword>
<reference evidence="6" key="1">
    <citation type="journal article" date="2017" name="Genome Biol.">
        <title>Comparative genomics reveals high biological diversity and specific adaptations in the industrially and medically important fungal genus Aspergillus.</title>
        <authorList>
            <person name="de Vries R.P."/>
            <person name="Riley R."/>
            <person name="Wiebenga A."/>
            <person name="Aguilar-Osorio G."/>
            <person name="Amillis S."/>
            <person name="Uchima C.A."/>
            <person name="Anderluh G."/>
            <person name="Asadollahi M."/>
            <person name="Askin M."/>
            <person name="Barry K."/>
            <person name="Battaglia E."/>
            <person name="Bayram O."/>
            <person name="Benocci T."/>
            <person name="Braus-Stromeyer S.A."/>
            <person name="Caldana C."/>
            <person name="Canovas D."/>
            <person name="Cerqueira G.C."/>
            <person name="Chen F."/>
            <person name="Chen W."/>
            <person name="Choi C."/>
            <person name="Clum A."/>
            <person name="Dos Santos R.A."/>
            <person name="Damasio A.R."/>
            <person name="Diallinas G."/>
            <person name="Emri T."/>
            <person name="Fekete E."/>
            <person name="Flipphi M."/>
            <person name="Freyberg S."/>
            <person name="Gallo A."/>
            <person name="Gournas C."/>
            <person name="Habgood R."/>
            <person name="Hainaut M."/>
            <person name="Harispe M.L."/>
            <person name="Henrissat B."/>
            <person name="Hilden K.S."/>
            <person name="Hope R."/>
            <person name="Hossain A."/>
            <person name="Karabika E."/>
            <person name="Karaffa L."/>
            <person name="Karanyi Z."/>
            <person name="Krasevec N."/>
            <person name="Kuo A."/>
            <person name="Kusch H."/>
            <person name="LaButti K."/>
            <person name="Lagendijk E.L."/>
            <person name="Lapidus A."/>
            <person name="Levasseur A."/>
            <person name="Lindquist E."/>
            <person name="Lipzen A."/>
            <person name="Logrieco A.F."/>
            <person name="MacCabe A."/>
            <person name="Maekelae M.R."/>
            <person name="Malavazi I."/>
            <person name="Melin P."/>
            <person name="Meyer V."/>
            <person name="Mielnichuk N."/>
            <person name="Miskei M."/>
            <person name="Molnar A.P."/>
            <person name="Mule G."/>
            <person name="Ngan C.Y."/>
            <person name="Orejas M."/>
            <person name="Orosz E."/>
            <person name="Ouedraogo J.P."/>
            <person name="Overkamp K.M."/>
            <person name="Park H.-S."/>
            <person name="Perrone G."/>
            <person name="Piumi F."/>
            <person name="Punt P.J."/>
            <person name="Ram A.F."/>
            <person name="Ramon A."/>
            <person name="Rauscher S."/>
            <person name="Record E."/>
            <person name="Riano-Pachon D.M."/>
            <person name="Robert V."/>
            <person name="Roehrig J."/>
            <person name="Ruller R."/>
            <person name="Salamov A."/>
            <person name="Salih N.S."/>
            <person name="Samson R.A."/>
            <person name="Sandor E."/>
            <person name="Sanguinetti M."/>
            <person name="Schuetze T."/>
            <person name="Sepcic K."/>
            <person name="Shelest E."/>
            <person name="Sherlock G."/>
            <person name="Sophianopoulou V."/>
            <person name="Squina F.M."/>
            <person name="Sun H."/>
            <person name="Susca A."/>
            <person name="Todd R.B."/>
            <person name="Tsang A."/>
            <person name="Unkles S.E."/>
            <person name="van de Wiele N."/>
            <person name="van Rossen-Uffink D."/>
            <person name="Oliveira J.V."/>
            <person name="Vesth T.C."/>
            <person name="Visser J."/>
            <person name="Yu J.-H."/>
            <person name="Zhou M."/>
            <person name="Andersen M.R."/>
            <person name="Archer D.B."/>
            <person name="Baker S.E."/>
            <person name="Benoit I."/>
            <person name="Brakhage A.A."/>
            <person name="Braus G.H."/>
            <person name="Fischer R."/>
            <person name="Frisvad J.C."/>
            <person name="Goldman G.H."/>
            <person name="Houbraken J."/>
            <person name="Oakley B."/>
            <person name="Pocsi I."/>
            <person name="Scazzocchio C."/>
            <person name="Seiboth B."/>
            <person name="vanKuyk P.A."/>
            <person name="Wortman J."/>
            <person name="Dyer P.S."/>
            <person name="Grigoriev I.V."/>
        </authorList>
    </citation>
    <scope>NUCLEOTIDE SEQUENCE [LARGE SCALE GENOMIC DNA]</scope>
    <source>
        <strain evidence="6">DTO 134E9</strain>
    </source>
</reference>
<proteinExistence type="inferred from homology"/>
<dbReference type="EMBL" id="KV878217">
    <property type="protein sequence ID" value="OJJ30711.1"/>
    <property type="molecule type" value="Genomic_DNA"/>
</dbReference>
<dbReference type="InterPro" id="IPR011990">
    <property type="entry name" value="TPR-like_helical_dom_sf"/>
</dbReference>
<dbReference type="PANTHER" id="PTHR47936:SF1">
    <property type="entry name" value="PENTATRICOPEPTIDE REPEAT-CONTAINING PROTEIN GUN1, CHLOROPLASTIC"/>
    <property type="match status" value="1"/>
</dbReference>
<dbReference type="Proteomes" id="UP000184383">
    <property type="component" value="Unassembled WGS sequence"/>
</dbReference>
<dbReference type="RefSeq" id="XP_040684388.1">
    <property type="nucleotide sequence ID" value="XM_040836745.1"/>
</dbReference>
<dbReference type="PANTHER" id="PTHR47936">
    <property type="entry name" value="PPR_LONG DOMAIN-CONTAINING PROTEIN"/>
    <property type="match status" value="1"/>
</dbReference>
<evidence type="ECO:0000313" key="6">
    <source>
        <dbReference type="Proteomes" id="UP000184383"/>
    </source>
</evidence>
<evidence type="ECO:0000256" key="2">
    <source>
        <dbReference type="ARBA" id="ARBA00022737"/>
    </source>
</evidence>
<name>A0A1L9R716_ASPWE</name>
<dbReference type="AlphaFoldDB" id="A0A1L9R716"/>
<evidence type="ECO:0000256" key="4">
    <source>
        <dbReference type="ARBA" id="ARBA00044511"/>
    </source>
</evidence>
<accession>A0A1L9R716</accession>
<evidence type="ECO:0008006" key="7">
    <source>
        <dbReference type="Google" id="ProtNLM"/>
    </source>
</evidence>
<dbReference type="STRING" id="1073089.A0A1L9R716"/>
<keyword evidence="2" id="KW-0677">Repeat</keyword>
<gene>
    <name evidence="5" type="ORF">ASPWEDRAFT_46362</name>
</gene>
<comment type="function">
    <text evidence="3">Regulates mitochondrial small subunit maturation by controlling 15S rRNA 5'-end processing. Localizes to the 5' precursor of the 15S rRNA in a position that is subsequently occupied by mS47 in the mature yeast mtSSU. Uses structure and sequence-specific RNA recognition, binding to a single-stranded region of the precursor and specifically recognizing bases -6 to -1. The exchange of Ccm1 for mS47 is coupled to the irreversible removal of precursor rRNA that is accompanied by conformational changes of the mitoribosomal proteins uS5m and mS26. These conformational changes signal completion of 5'-end rRNA processing through protection of the mature 5'-end of the 15S rRNA and stabilization of mS47. The removal of the 5' precursor together with the dissociation of Ccm1 may be catalyzed by the 5'-3' exoribonuclease Pet127. Involved in the specific removal of group I introns in mitochondrial encoded transcripts.</text>
</comment>
<evidence type="ECO:0000313" key="5">
    <source>
        <dbReference type="EMBL" id="OJJ30711.1"/>
    </source>
</evidence>
<comment type="similarity">
    <text evidence="1">Belongs to the CCM1 family.</text>
</comment>
<evidence type="ECO:0000256" key="3">
    <source>
        <dbReference type="ARBA" id="ARBA00044493"/>
    </source>
</evidence>